<keyword evidence="2" id="KW-0963">Cytoplasm</keyword>
<accession>A0A1G8JEU9</accession>
<dbReference type="GO" id="GO:0004757">
    <property type="term" value="F:sepiapterin reductase (NADP+) activity"/>
    <property type="evidence" value="ECO:0007669"/>
    <property type="project" value="TreeGrafter"/>
</dbReference>
<dbReference type="EMBL" id="FNDU01000006">
    <property type="protein sequence ID" value="SDI29682.1"/>
    <property type="molecule type" value="Genomic_DNA"/>
</dbReference>
<comment type="subcellular location">
    <subcellularLocation>
        <location evidence="1">Cytoplasm</location>
    </subcellularLocation>
</comment>
<dbReference type="PANTHER" id="PTHR44085:SF2">
    <property type="entry name" value="SEPIAPTERIN REDUCTASE"/>
    <property type="match status" value="1"/>
</dbReference>
<organism evidence="5 6">
    <name type="scientific">Alteribacillus bidgolensis</name>
    <dbReference type="NCBI Taxonomy" id="930129"/>
    <lineage>
        <taxon>Bacteria</taxon>
        <taxon>Bacillati</taxon>
        <taxon>Bacillota</taxon>
        <taxon>Bacilli</taxon>
        <taxon>Bacillales</taxon>
        <taxon>Bacillaceae</taxon>
        <taxon>Alteribacillus</taxon>
    </lineage>
</organism>
<sequence>MDHIILTGASHGIGLAAAQHFLQNDNIHLYTISRSKDESLAEKARKTGASLDHFSCDLTDRHQMEAIVPVIFQNINQEAVSSLTLINNAGMVEPVAPADKWEPTDAEAAVQLNLLAPMILSSSFMKKSLSFDVLKTVLNVSSGAAQHPMHGWSVYCTTKAGLDMFTRTCALEQQENQAFPVRFLSFAPGIVDTPMQENIRSLSEEDFQAVETFQSYKDEGKLLSPESVAEKLDKLLFEQTFENGASIDIYEL</sequence>
<evidence type="ECO:0000313" key="5">
    <source>
        <dbReference type="EMBL" id="SDI29682.1"/>
    </source>
</evidence>
<reference evidence="5 6" key="1">
    <citation type="submission" date="2016-10" db="EMBL/GenBank/DDBJ databases">
        <authorList>
            <person name="de Groot N.N."/>
        </authorList>
    </citation>
    <scope>NUCLEOTIDE SEQUENCE [LARGE SCALE GENOMIC DNA]</scope>
    <source>
        <strain evidence="6">P4B,CCM 7963,CECT 7998,DSM 25260,IBRC-M 10614,KCTC 13821</strain>
    </source>
</reference>
<dbReference type="RefSeq" id="WP_091585128.1">
    <property type="nucleotide sequence ID" value="NZ_FNDU01000006.1"/>
</dbReference>
<dbReference type="NCBIfam" id="NF005381">
    <property type="entry name" value="PRK06924.1"/>
    <property type="match status" value="1"/>
</dbReference>
<dbReference type="GO" id="GO:0006729">
    <property type="term" value="P:tetrahydrobiopterin biosynthetic process"/>
    <property type="evidence" value="ECO:0007669"/>
    <property type="project" value="TreeGrafter"/>
</dbReference>
<proteinExistence type="predicted"/>
<evidence type="ECO:0000256" key="2">
    <source>
        <dbReference type="ARBA" id="ARBA00022490"/>
    </source>
</evidence>
<keyword evidence="4" id="KW-0560">Oxidoreductase</keyword>
<dbReference type="STRING" id="930129.SAMN05216352_106169"/>
<dbReference type="Pfam" id="PF00106">
    <property type="entry name" value="adh_short"/>
    <property type="match status" value="1"/>
</dbReference>
<dbReference type="Proteomes" id="UP000199017">
    <property type="component" value="Unassembled WGS sequence"/>
</dbReference>
<gene>
    <name evidence="5" type="ORF">SAMN05216352_106169</name>
</gene>
<name>A0A1G8JEU9_9BACI</name>
<evidence type="ECO:0000313" key="6">
    <source>
        <dbReference type="Proteomes" id="UP000199017"/>
    </source>
</evidence>
<dbReference type="AlphaFoldDB" id="A0A1G8JEU9"/>
<dbReference type="PANTHER" id="PTHR44085">
    <property type="entry name" value="SEPIAPTERIN REDUCTASE"/>
    <property type="match status" value="1"/>
</dbReference>
<keyword evidence="6" id="KW-1185">Reference proteome</keyword>
<evidence type="ECO:0000256" key="3">
    <source>
        <dbReference type="ARBA" id="ARBA00022857"/>
    </source>
</evidence>
<dbReference type="InterPro" id="IPR002347">
    <property type="entry name" value="SDR_fam"/>
</dbReference>
<dbReference type="SUPFAM" id="SSF51735">
    <property type="entry name" value="NAD(P)-binding Rossmann-fold domains"/>
    <property type="match status" value="1"/>
</dbReference>
<dbReference type="InterPro" id="IPR036291">
    <property type="entry name" value="NAD(P)-bd_dom_sf"/>
</dbReference>
<dbReference type="PRINTS" id="PR00081">
    <property type="entry name" value="GDHRDH"/>
</dbReference>
<dbReference type="Gene3D" id="3.40.50.720">
    <property type="entry name" value="NAD(P)-binding Rossmann-like Domain"/>
    <property type="match status" value="1"/>
</dbReference>
<evidence type="ECO:0000256" key="4">
    <source>
        <dbReference type="ARBA" id="ARBA00023002"/>
    </source>
</evidence>
<protein>
    <submittedName>
        <fullName evidence="5">Benzil reductase ((S)-benzoin forming)</fullName>
    </submittedName>
</protein>
<dbReference type="OrthoDB" id="9794387at2"/>
<keyword evidence="3" id="KW-0521">NADP</keyword>
<dbReference type="GO" id="GO:0005737">
    <property type="term" value="C:cytoplasm"/>
    <property type="evidence" value="ECO:0007669"/>
    <property type="project" value="UniProtKB-SubCell"/>
</dbReference>
<dbReference type="InterPro" id="IPR051721">
    <property type="entry name" value="Biopterin_syn/organic_redct"/>
</dbReference>
<evidence type="ECO:0000256" key="1">
    <source>
        <dbReference type="ARBA" id="ARBA00004496"/>
    </source>
</evidence>